<dbReference type="EMBL" id="CM001221">
    <property type="protein sequence ID" value="AET00536.1"/>
    <property type="molecule type" value="Genomic_DNA"/>
</dbReference>
<reference evidence="3" key="3">
    <citation type="submission" date="2015-04" db="UniProtKB">
        <authorList>
            <consortium name="EnsemblPlants"/>
        </authorList>
    </citation>
    <scope>IDENTIFICATION</scope>
    <source>
        <strain evidence="3">cv. Jemalong A17</strain>
    </source>
</reference>
<dbReference type="STRING" id="3880.G7K3K4"/>
<dbReference type="eggNOG" id="KOG0985">
    <property type="taxonomic scope" value="Eukaryota"/>
</dbReference>
<gene>
    <name evidence="2" type="ordered locus">MTR_5g093130</name>
</gene>
<keyword evidence="4" id="KW-1185">Reference proteome</keyword>
<dbReference type="Proteomes" id="UP000002051">
    <property type="component" value="Chromosome 5"/>
</dbReference>
<evidence type="ECO:0000256" key="1">
    <source>
        <dbReference type="SAM" id="Phobius"/>
    </source>
</evidence>
<sequence>MKNNNNIHSRTLDFQHSATIASPPPIQCIFCILLLLFILMGCLYVSAYSHLPILRLDSASQLNSQTINKNTKLTAEWKITLSLSNPNYHLRISYHHDSFDPKIFYKDQQIILDTSLLQSSFNHSSLPENATLVVGNLLDVECPKSVIKGLILSIHSLIRDEPLVKECEKSKYCDNRGTIYAIVSCQTMKCDAELVNVTGKKFLVQGFKLQAKLLGVDTSFL</sequence>
<dbReference type="AlphaFoldDB" id="G7K3K4"/>
<dbReference type="HOGENOM" id="CLU_1252301_0_0_1"/>
<reference evidence="2 4" key="1">
    <citation type="journal article" date="2011" name="Nature">
        <title>The Medicago genome provides insight into the evolution of rhizobial symbioses.</title>
        <authorList>
            <person name="Young N.D."/>
            <person name="Debelle F."/>
            <person name="Oldroyd G.E."/>
            <person name="Geurts R."/>
            <person name="Cannon S.B."/>
            <person name="Udvardi M.K."/>
            <person name="Benedito V.A."/>
            <person name="Mayer K.F."/>
            <person name="Gouzy J."/>
            <person name="Schoof H."/>
            <person name="Van de Peer Y."/>
            <person name="Proost S."/>
            <person name="Cook D.R."/>
            <person name="Meyers B.C."/>
            <person name="Spannagl M."/>
            <person name="Cheung F."/>
            <person name="De Mita S."/>
            <person name="Krishnakumar V."/>
            <person name="Gundlach H."/>
            <person name="Zhou S."/>
            <person name="Mudge J."/>
            <person name="Bharti A.K."/>
            <person name="Murray J.D."/>
            <person name="Naoumkina M.A."/>
            <person name="Rosen B."/>
            <person name="Silverstein K.A."/>
            <person name="Tang H."/>
            <person name="Rombauts S."/>
            <person name="Zhao P.X."/>
            <person name="Zhou P."/>
            <person name="Barbe V."/>
            <person name="Bardou P."/>
            <person name="Bechner M."/>
            <person name="Bellec A."/>
            <person name="Berger A."/>
            <person name="Berges H."/>
            <person name="Bidwell S."/>
            <person name="Bisseling T."/>
            <person name="Choisne N."/>
            <person name="Couloux A."/>
            <person name="Denny R."/>
            <person name="Deshpande S."/>
            <person name="Dai X."/>
            <person name="Doyle J.J."/>
            <person name="Dudez A.M."/>
            <person name="Farmer A.D."/>
            <person name="Fouteau S."/>
            <person name="Franken C."/>
            <person name="Gibelin C."/>
            <person name="Gish J."/>
            <person name="Goldstein S."/>
            <person name="Gonzalez A.J."/>
            <person name="Green P.J."/>
            <person name="Hallab A."/>
            <person name="Hartog M."/>
            <person name="Hua A."/>
            <person name="Humphray S.J."/>
            <person name="Jeong D.H."/>
            <person name="Jing Y."/>
            <person name="Jocker A."/>
            <person name="Kenton S.M."/>
            <person name="Kim D.J."/>
            <person name="Klee K."/>
            <person name="Lai H."/>
            <person name="Lang C."/>
            <person name="Lin S."/>
            <person name="Macmil S.L."/>
            <person name="Magdelenat G."/>
            <person name="Matthews L."/>
            <person name="McCorrison J."/>
            <person name="Monaghan E.L."/>
            <person name="Mun J.H."/>
            <person name="Najar F.Z."/>
            <person name="Nicholson C."/>
            <person name="Noirot C."/>
            <person name="O'Bleness M."/>
            <person name="Paule C.R."/>
            <person name="Poulain J."/>
            <person name="Prion F."/>
            <person name="Qin B."/>
            <person name="Qu C."/>
            <person name="Retzel E.F."/>
            <person name="Riddle C."/>
            <person name="Sallet E."/>
            <person name="Samain S."/>
            <person name="Samson N."/>
            <person name="Sanders I."/>
            <person name="Saurat O."/>
            <person name="Scarpelli C."/>
            <person name="Schiex T."/>
            <person name="Segurens B."/>
            <person name="Severin A.J."/>
            <person name="Sherrier D.J."/>
            <person name="Shi R."/>
            <person name="Sims S."/>
            <person name="Singer S.R."/>
            <person name="Sinharoy S."/>
            <person name="Sterck L."/>
            <person name="Viollet A."/>
            <person name="Wang B.B."/>
            <person name="Wang K."/>
            <person name="Wang M."/>
            <person name="Wang X."/>
            <person name="Warfsmann J."/>
            <person name="Weissenbach J."/>
            <person name="White D.D."/>
            <person name="White J.D."/>
            <person name="Wiley G.B."/>
            <person name="Wincker P."/>
            <person name="Xing Y."/>
            <person name="Yang L."/>
            <person name="Yao Z."/>
            <person name="Ying F."/>
            <person name="Zhai J."/>
            <person name="Zhou L."/>
            <person name="Zuber A."/>
            <person name="Denarie J."/>
            <person name="Dixon R.A."/>
            <person name="May G.D."/>
            <person name="Schwartz D.C."/>
            <person name="Rogers J."/>
            <person name="Quetier F."/>
            <person name="Town C.D."/>
            <person name="Roe B.A."/>
        </authorList>
    </citation>
    <scope>NUCLEOTIDE SEQUENCE [LARGE SCALE GENOMIC DNA]</scope>
    <source>
        <strain evidence="2">A17</strain>
        <strain evidence="3 4">cv. Jemalong A17</strain>
    </source>
</reference>
<keyword evidence="1" id="KW-0472">Membrane</keyword>
<dbReference type="PaxDb" id="3880-AET00536"/>
<name>G7K3K4_MEDTR</name>
<reference evidence="2 4" key="2">
    <citation type="journal article" date="2014" name="BMC Genomics">
        <title>An improved genome release (version Mt4.0) for the model legume Medicago truncatula.</title>
        <authorList>
            <person name="Tang H."/>
            <person name="Krishnakumar V."/>
            <person name="Bidwell S."/>
            <person name="Rosen B."/>
            <person name="Chan A."/>
            <person name="Zhou S."/>
            <person name="Gentzbittel L."/>
            <person name="Childs K.L."/>
            <person name="Yandell M."/>
            <person name="Gundlach H."/>
            <person name="Mayer K.F."/>
            <person name="Schwartz D.C."/>
            <person name="Town C.D."/>
        </authorList>
    </citation>
    <scope>GENOME REANNOTATION</scope>
    <source>
        <strain evidence="3 4">cv. Jemalong A17</strain>
    </source>
</reference>
<keyword evidence="1" id="KW-1133">Transmembrane helix</keyword>
<keyword evidence="1 2" id="KW-0812">Transmembrane</keyword>
<protein>
    <submittedName>
        <fullName evidence="2">Transmembrane protein, putative</fullName>
    </submittedName>
</protein>
<dbReference type="EnsemblPlants" id="AET00536">
    <property type="protein sequence ID" value="AET00536"/>
    <property type="gene ID" value="MTR_5g093130"/>
</dbReference>
<evidence type="ECO:0000313" key="2">
    <source>
        <dbReference type="EMBL" id="AET00536.1"/>
    </source>
</evidence>
<organism evidence="2 4">
    <name type="scientific">Medicago truncatula</name>
    <name type="common">Barrel medic</name>
    <name type="synonym">Medicago tribuloides</name>
    <dbReference type="NCBI Taxonomy" id="3880"/>
    <lineage>
        <taxon>Eukaryota</taxon>
        <taxon>Viridiplantae</taxon>
        <taxon>Streptophyta</taxon>
        <taxon>Embryophyta</taxon>
        <taxon>Tracheophyta</taxon>
        <taxon>Spermatophyta</taxon>
        <taxon>Magnoliopsida</taxon>
        <taxon>eudicotyledons</taxon>
        <taxon>Gunneridae</taxon>
        <taxon>Pentapetalae</taxon>
        <taxon>rosids</taxon>
        <taxon>fabids</taxon>
        <taxon>Fabales</taxon>
        <taxon>Fabaceae</taxon>
        <taxon>Papilionoideae</taxon>
        <taxon>50 kb inversion clade</taxon>
        <taxon>NPAAA clade</taxon>
        <taxon>Hologalegina</taxon>
        <taxon>IRL clade</taxon>
        <taxon>Trifolieae</taxon>
        <taxon>Medicago</taxon>
    </lineage>
</organism>
<accession>G7K3K4</accession>
<proteinExistence type="predicted"/>
<feature type="transmembrane region" description="Helical" evidence="1">
    <location>
        <begin position="24"/>
        <end position="45"/>
    </location>
</feature>
<evidence type="ECO:0000313" key="4">
    <source>
        <dbReference type="Proteomes" id="UP000002051"/>
    </source>
</evidence>
<evidence type="ECO:0000313" key="3">
    <source>
        <dbReference type="EnsemblPlants" id="AET00536"/>
    </source>
</evidence>